<evidence type="ECO:0000313" key="2">
    <source>
        <dbReference type="EMBL" id="GIF54660.1"/>
    </source>
</evidence>
<gene>
    <name evidence="2" type="ORF">Air01nite_07550</name>
</gene>
<comment type="caution">
    <text evidence="2">The sequence shown here is derived from an EMBL/GenBank/DDBJ whole genome shotgun (WGS) entry which is preliminary data.</text>
</comment>
<sequence length="196" mass="20771">MGDFIDTALGFPAVVFTVLLAVVVCYWILVLAGGLDPDGDGWLDGALDRIGLGGTPATVVLSIVVAVAWFASLVGSVLLGDHALLETLVLIVSIALGALVANQLRRPLRRFFPTAPEASRHDFVGRECVIRTGRVAIDFGQAEVHAADGSSAIVQVRQTGADTFAAGTRAVIYDYDSAGEFFWVVPADLSDRTKDR</sequence>
<keyword evidence="1" id="KW-0812">Transmembrane</keyword>
<feature type="transmembrane region" description="Helical" evidence="1">
    <location>
        <begin position="12"/>
        <end position="35"/>
    </location>
</feature>
<organism evidence="2 3">
    <name type="scientific">Asanoa iriomotensis</name>
    <dbReference type="NCBI Taxonomy" id="234613"/>
    <lineage>
        <taxon>Bacteria</taxon>
        <taxon>Bacillati</taxon>
        <taxon>Actinomycetota</taxon>
        <taxon>Actinomycetes</taxon>
        <taxon>Micromonosporales</taxon>
        <taxon>Micromonosporaceae</taxon>
        <taxon>Asanoa</taxon>
    </lineage>
</organism>
<reference evidence="2 3" key="1">
    <citation type="submission" date="2021-01" db="EMBL/GenBank/DDBJ databases">
        <title>Whole genome shotgun sequence of Asanoa iriomotensis NBRC 100142.</title>
        <authorList>
            <person name="Komaki H."/>
            <person name="Tamura T."/>
        </authorList>
    </citation>
    <scope>NUCLEOTIDE SEQUENCE [LARGE SCALE GENOMIC DNA]</scope>
    <source>
        <strain evidence="2 3">NBRC 100142</strain>
    </source>
</reference>
<feature type="transmembrane region" description="Helical" evidence="1">
    <location>
        <begin position="83"/>
        <end position="101"/>
    </location>
</feature>
<evidence type="ECO:0008006" key="4">
    <source>
        <dbReference type="Google" id="ProtNLM"/>
    </source>
</evidence>
<keyword evidence="1" id="KW-0472">Membrane</keyword>
<feature type="transmembrane region" description="Helical" evidence="1">
    <location>
        <begin position="47"/>
        <end position="71"/>
    </location>
</feature>
<evidence type="ECO:0000313" key="3">
    <source>
        <dbReference type="Proteomes" id="UP000624325"/>
    </source>
</evidence>
<protein>
    <recommendedName>
        <fullName evidence="4">DUF1449 family protein</fullName>
    </recommendedName>
</protein>
<dbReference type="EMBL" id="BONC01000003">
    <property type="protein sequence ID" value="GIF54660.1"/>
    <property type="molecule type" value="Genomic_DNA"/>
</dbReference>
<evidence type="ECO:0000256" key="1">
    <source>
        <dbReference type="SAM" id="Phobius"/>
    </source>
</evidence>
<dbReference type="Proteomes" id="UP000624325">
    <property type="component" value="Unassembled WGS sequence"/>
</dbReference>
<keyword evidence="1" id="KW-1133">Transmembrane helix</keyword>
<name>A0ABQ4BVX9_9ACTN</name>
<accession>A0ABQ4BVX9</accession>
<dbReference type="RefSeq" id="WP_203700359.1">
    <property type="nucleotide sequence ID" value="NZ_BAAALU010000014.1"/>
</dbReference>
<proteinExistence type="predicted"/>
<keyword evidence="3" id="KW-1185">Reference proteome</keyword>